<organism evidence="2 3">
    <name type="scientific">Podospora didyma</name>
    <dbReference type="NCBI Taxonomy" id="330526"/>
    <lineage>
        <taxon>Eukaryota</taxon>
        <taxon>Fungi</taxon>
        <taxon>Dikarya</taxon>
        <taxon>Ascomycota</taxon>
        <taxon>Pezizomycotina</taxon>
        <taxon>Sordariomycetes</taxon>
        <taxon>Sordariomycetidae</taxon>
        <taxon>Sordariales</taxon>
        <taxon>Podosporaceae</taxon>
        <taxon>Podospora</taxon>
    </lineage>
</organism>
<dbReference type="GO" id="GO:0016491">
    <property type="term" value="F:oxidoreductase activity"/>
    <property type="evidence" value="ECO:0007669"/>
    <property type="project" value="UniProtKB-KW"/>
</dbReference>
<dbReference type="PANTHER" id="PTHR43157:SF31">
    <property type="entry name" value="PHOSPHATIDYLINOSITOL-GLYCAN BIOSYNTHESIS CLASS F PROTEIN"/>
    <property type="match status" value="1"/>
</dbReference>
<dbReference type="AlphaFoldDB" id="A0AAE0K4R1"/>
<keyword evidence="3" id="KW-1185">Reference proteome</keyword>
<name>A0AAE0K4R1_9PEZI</name>
<dbReference type="SUPFAM" id="SSF51735">
    <property type="entry name" value="NAD(P)-binding Rossmann-fold domains"/>
    <property type="match status" value="1"/>
</dbReference>
<accession>A0AAE0K4R1</accession>
<evidence type="ECO:0000313" key="3">
    <source>
        <dbReference type="Proteomes" id="UP001285441"/>
    </source>
</evidence>
<reference evidence="2" key="2">
    <citation type="submission" date="2023-06" db="EMBL/GenBank/DDBJ databases">
        <authorList>
            <consortium name="Lawrence Berkeley National Laboratory"/>
            <person name="Haridas S."/>
            <person name="Hensen N."/>
            <person name="Bonometti L."/>
            <person name="Westerberg I."/>
            <person name="Brannstrom I.O."/>
            <person name="Guillou S."/>
            <person name="Cros-Aarteil S."/>
            <person name="Calhoun S."/>
            <person name="Kuo A."/>
            <person name="Mondo S."/>
            <person name="Pangilinan J."/>
            <person name="Riley R."/>
            <person name="LaButti K."/>
            <person name="Andreopoulos B."/>
            <person name="Lipzen A."/>
            <person name="Chen C."/>
            <person name="Yanf M."/>
            <person name="Daum C."/>
            <person name="Ng V."/>
            <person name="Clum A."/>
            <person name="Steindorff A."/>
            <person name="Ohm R."/>
            <person name="Martin F."/>
            <person name="Silar P."/>
            <person name="Natvig D."/>
            <person name="Lalanne C."/>
            <person name="Gautier V."/>
            <person name="Ament-velasquez S.L."/>
            <person name="Kruys A."/>
            <person name="Hutchinson M.I."/>
            <person name="Powell A.J."/>
            <person name="Barry K."/>
            <person name="Miller A.N."/>
            <person name="Grigoriev I.V."/>
            <person name="Debuchy R."/>
            <person name="Gladieux P."/>
            <person name="Thoren M.H."/>
            <person name="Johannesson H."/>
        </authorList>
    </citation>
    <scope>NUCLEOTIDE SEQUENCE</scope>
    <source>
        <strain evidence="2">CBS 232.78</strain>
    </source>
</reference>
<dbReference type="InterPro" id="IPR002347">
    <property type="entry name" value="SDR_fam"/>
</dbReference>
<gene>
    <name evidence="2" type="ORF">B0H63DRAFT_486045</name>
</gene>
<dbReference type="PRINTS" id="PR00081">
    <property type="entry name" value="GDHRDH"/>
</dbReference>
<evidence type="ECO:0000313" key="2">
    <source>
        <dbReference type="EMBL" id="KAK3370059.1"/>
    </source>
</evidence>
<dbReference type="InterPro" id="IPR036291">
    <property type="entry name" value="NAD(P)-bd_dom_sf"/>
</dbReference>
<comment type="caution">
    <text evidence="2">The sequence shown here is derived from an EMBL/GenBank/DDBJ whole genome shotgun (WGS) entry which is preliminary data.</text>
</comment>
<reference evidence="2" key="1">
    <citation type="journal article" date="2023" name="Mol. Phylogenet. Evol.">
        <title>Genome-scale phylogeny and comparative genomics of the fungal order Sordariales.</title>
        <authorList>
            <person name="Hensen N."/>
            <person name="Bonometti L."/>
            <person name="Westerberg I."/>
            <person name="Brannstrom I.O."/>
            <person name="Guillou S."/>
            <person name="Cros-Aarteil S."/>
            <person name="Calhoun S."/>
            <person name="Haridas S."/>
            <person name="Kuo A."/>
            <person name="Mondo S."/>
            <person name="Pangilinan J."/>
            <person name="Riley R."/>
            <person name="LaButti K."/>
            <person name="Andreopoulos B."/>
            <person name="Lipzen A."/>
            <person name="Chen C."/>
            <person name="Yan M."/>
            <person name="Daum C."/>
            <person name="Ng V."/>
            <person name="Clum A."/>
            <person name="Steindorff A."/>
            <person name="Ohm R.A."/>
            <person name="Martin F."/>
            <person name="Silar P."/>
            <person name="Natvig D.O."/>
            <person name="Lalanne C."/>
            <person name="Gautier V."/>
            <person name="Ament-Velasquez S.L."/>
            <person name="Kruys A."/>
            <person name="Hutchinson M.I."/>
            <person name="Powell A.J."/>
            <person name="Barry K."/>
            <person name="Miller A.N."/>
            <person name="Grigoriev I.V."/>
            <person name="Debuchy R."/>
            <person name="Gladieux P."/>
            <person name="Hiltunen Thoren M."/>
            <person name="Johannesson H."/>
        </authorList>
    </citation>
    <scope>NUCLEOTIDE SEQUENCE</scope>
    <source>
        <strain evidence="2">CBS 232.78</strain>
    </source>
</reference>
<dbReference type="Pfam" id="PF00106">
    <property type="entry name" value="adh_short"/>
    <property type="match status" value="1"/>
</dbReference>
<sequence length="331" mass="35252">MHFLLGQFLVRPPYPTGSYAGKTIIITGSNQGLGKEAARHYARLGASRIILAVRSLDKGHDAKHDIEHTTQCGPNTLQVWQLDMASYSSVCQFAARVRSELDRVDIALLNAGLAPARHAVAEGNEVLFTVNCISTVLLAVQLVPKLQATAARFSVRPVMCLTSSVAHTFTPFAEKSAPEGQIFAALNKRAATDGSYGAREDLYSISKLLPILAVRAMAEKCSASKAPITINLADPGLCWSGLARDFSGGVGNWLFMTVVARSTEVGSRTLVHAAAQGPESHGCYLSGCQIEEPSPVITGPGGKELQERVWKELVTQLEAIQPGGTTNALSG</sequence>
<dbReference type="EMBL" id="JAULSW010000009">
    <property type="protein sequence ID" value="KAK3370059.1"/>
    <property type="molecule type" value="Genomic_DNA"/>
</dbReference>
<dbReference type="PANTHER" id="PTHR43157">
    <property type="entry name" value="PHOSPHATIDYLINOSITOL-GLYCAN BIOSYNTHESIS CLASS F PROTEIN-RELATED"/>
    <property type="match status" value="1"/>
</dbReference>
<protein>
    <submittedName>
        <fullName evidence="2">Short-chain dehydrogenase</fullName>
    </submittedName>
</protein>
<dbReference type="Gene3D" id="3.40.50.720">
    <property type="entry name" value="NAD(P)-binding Rossmann-like Domain"/>
    <property type="match status" value="1"/>
</dbReference>
<proteinExistence type="predicted"/>
<evidence type="ECO:0000256" key="1">
    <source>
        <dbReference type="ARBA" id="ARBA00023002"/>
    </source>
</evidence>
<dbReference type="Proteomes" id="UP001285441">
    <property type="component" value="Unassembled WGS sequence"/>
</dbReference>
<keyword evidence="1" id="KW-0560">Oxidoreductase</keyword>